<comment type="caution">
    <text evidence="1">The sequence shown here is derived from an EMBL/GenBank/DDBJ whole genome shotgun (WGS) entry which is preliminary data.</text>
</comment>
<accession>A0ABT4H6Y4</accession>
<dbReference type="Proteomes" id="UP001527181">
    <property type="component" value="Unassembled WGS sequence"/>
</dbReference>
<evidence type="ECO:0000313" key="2">
    <source>
        <dbReference type="Proteomes" id="UP001527181"/>
    </source>
</evidence>
<dbReference type="InterPro" id="IPR056238">
    <property type="entry name" value="YunG-like"/>
</dbReference>
<dbReference type="Pfam" id="PF24585">
    <property type="entry name" value="YunG"/>
    <property type="match status" value="1"/>
</dbReference>
<organism evidence="1 2">
    <name type="scientific">Paenibacillus alvei</name>
    <name type="common">Bacillus alvei</name>
    <dbReference type="NCBI Taxonomy" id="44250"/>
    <lineage>
        <taxon>Bacteria</taxon>
        <taxon>Bacillati</taxon>
        <taxon>Bacillota</taxon>
        <taxon>Bacilli</taxon>
        <taxon>Bacillales</taxon>
        <taxon>Paenibacillaceae</taxon>
        <taxon>Paenibacillus</taxon>
    </lineage>
</organism>
<reference evidence="1 2" key="1">
    <citation type="submission" date="2022-05" db="EMBL/GenBank/DDBJ databases">
        <title>Genome Sequencing of Bee-Associated Microbes.</title>
        <authorList>
            <person name="Dunlap C."/>
        </authorList>
    </citation>
    <scope>NUCLEOTIDE SEQUENCE [LARGE SCALE GENOMIC DNA]</scope>
    <source>
        <strain evidence="1 2">NRRL B-04010</strain>
    </source>
</reference>
<gene>
    <name evidence="1" type="ORF">M5X12_28175</name>
</gene>
<dbReference type="EMBL" id="JAMDNP010000087">
    <property type="protein sequence ID" value="MCY9764379.1"/>
    <property type="molecule type" value="Genomic_DNA"/>
</dbReference>
<proteinExistence type="predicted"/>
<sequence>MMKISSLSNTAFMLRAWHSSPQEADNAWRYYNRIDGEVIDFIETQVPIRLIYLDVQSNREEAFTDTIEEQYKHLTRLKEILESTTNDNTLK</sequence>
<keyword evidence="2" id="KW-1185">Reference proteome</keyword>
<protein>
    <submittedName>
        <fullName evidence="1">Uncharacterized protein</fullName>
    </submittedName>
</protein>
<dbReference type="RefSeq" id="WP_268599269.1">
    <property type="nucleotide sequence ID" value="NZ_JAMDNP010000087.1"/>
</dbReference>
<evidence type="ECO:0000313" key="1">
    <source>
        <dbReference type="EMBL" id="MCY9764379.1"/>
    </source>
</evidence>
<name>A0ABT4H6Y4_PAEAL</name>